<dbReference type="Proteomes" id="UP000563151">
    <property type="component" value="Unassembled WGS sequence"/>
</dbReference>
<protein>
    <submittedName>
        <fullName evidence="1">50S ribosomal protein L7/L12</fullName>
    </submittedName>
</protein>
<dbReference type="GO" id="GO:0005840">
    <property type="term" value="C:ribosome"/>
    <property type="evidence" value="ECO:0007669"/>
    <property type="project" value="UniProtKB-KW"/>
</dbReference>
<dbReference type="Gene3D" id="3.30.1390.10">
    <property type="match status" value="1"/>
</dbReference>
<dbReference type="EMBL" id="JAAZWO010000016">
    <property type="protein sequence ID" value="MBC2398643.1"/>
    <property type="molecule type" value="Genomic_DNA"/>
</dbReference>
<dbReference type="InterPro" id="IPR014719">
    <property type="entry name" value="Ribosomal_bL12_C/ClpS-like"/>
</dbReference>
<reference evidence="1 2" key="1">
    <citation type="submission" date="2020-04" db="EMBL/GenBank/DDBJ databases">
        <title>Genomic insights into acetone-butanol-ethanol (ABE) fermentation by sequencing solventogenic clostridia strains.</title>
        <authorList>
            <person name="Brown S."/>
        </authorList>
    </citation>
    <scope>NUCLEOTIDE SEQUENCE [LARGE SCALE GENOMIC DNA]</scope>
    <source>
        <strain evidence="1 2">DJ011</strain>
    </source>
</reference>
<keyword evidence="1" id="KW-0689">Ribosomal protein</keyword>
<dbReference type="RefSeq" id="WP_035148092.1">
    <property type="nucleotide sequence ID" value="NZ_JAAZWO010000016.1"/>
</dbReference>
<organism evidence="1 2">
    <name type="scientific">Clostridium tetanomorphum</name>
    <dbReference type="NCBI Taxonomy" id="1553"/>
    <lineage>
        <taxon>Bacteria</taxon>
        <taxon>Bacillati</taxon>
        <taxon>Bacillota</taxon>
        <taxon>Clostridia</taxon>
        <taxon>Eubacteriales</taxon>
        <taxon>Clostridiaceae</taxon>
        <taxon>Clostridium</taxon>
    </lineage>
</organism>
<sequence>MDYAIIGIVLIGVFTVLSSINTLKNDVSCMNSTLNKIAKQVGVPKPDIDNELRALVSEGKRVQAVKKVRMVSGLSLIEAKEYVDSLEIIENRFKGE</sequence>
<accession>A0A923EDJ3</accession>
<keyword evidence="1" id="KW-0687">Ribonucleoprotein</keyword>
<gene>
    <name evidence="1" type="ORF">HGG79_12795</name>
</gene>
<comment type="caution">
    <text evidence="1">The sequence shown here is derived from an EMBL/GenBank/DDBJ whole genome shotgun (WGS) entry which is preliminary data.</text>
</comment>
<dbReference type="AlphaFoldDB" id="A0A923EDJ3"/>
<proteinExistence type="predicted"/>
<name>A0A923EDJ3_CLOTT</name>
<evidence type="ECO:0000313" key="1">
    <source>
        <dbReference type="EMBL" id="MBC2398643.1"/>
    </source>
</evidence>
<evidence type="ECO:0000313" key="2">
    <source>
        <dbReference type="Proteomes" id="UP000563151"/>
    </source>
</evidence>
<keyword evidence="2" id="KW-1185">Reference proteome</keyword>